<organism evidence="1 2">
    <name type="scientific">Actinomadura rubrisoli</name>
    <dbReference type="NCBI Taxonomy" id="2530368"/>
    <lineage>
        <taxon>Bacteria</taxon>
        <taxon>Bacillati</taxon>
        <taxon>Actinomycetota</taxon>
        <taxon>Actinomycetes</taxon>
        <taxon>Streptosporangiales</taxon>
        <taxon>Thermomonosporaceae</taxon>
        <taxon>Actinomadura</taxon>
    </lineage>
</organism>
<accession>A0A4R5CB50</accession>
<sequence length="117" mass="13495">MIFNTIVDIYRATIVSPPPEMGGDPYPDWDHPTLIASIPASLQPLSTDERLVFKDMATVTMFKIYCRKVDIVSTDQVKLNLNGHFWQVVGSPFYYDFRGTHQHHVKFYIQQVAYEGQ</sequence>
<evidence type="ECO:0008006" key="3">
    <source>
        <dbReference type="Google" id="ProtNLM"/>
    </source>
</evidence>
<dbReference type="AlphaFoldDB" id="A0A4R5CB50"/>
<reference evidence="1 2" key="1">
    <citation type="submission" date="2019-03" db="EMBL/GenBank/DDBJ databases">
        <title>Draft genome sequences of novel Actinobacteria.</title>
        <authorList>
            <person name="Sahin N."/>
            <person name="Ay H."/>
            <person name="Saygin H."/>
        </authorList>
    </citation>
    <scope>NUCLEOTIDE SEQUENCE [LARGE SCALE GENOMIC DNA]</scope>
    <source>
        <strain evidence="1 2">H3C3</strain>
    </source>
</reference>
<evidence type="ECO:0000313" key="2">
    <source>
        <dbReference type="Proteomes" id="UP000294513"/>
    </source>
</evidence>
<comment type="caution">
    <text evidence="1">The sequence shown here is derived from an EMBL/GenBank/DDBJ whole genome shotgun (WGS) entry which is preliminary data.</text>
</comment>
<dbReference type="RefSeq" id="WP_131888928.1">
    <property type="nucleotide sequence ID" value="NZ_SMKU01000003.1"/>
</dbReference>
<gene>
    <name evidence="1" type="ORF">E1298_01665</name>
</gene>
<dbReference type="EMBL" id="SMKU01000003">
    <property type="protein sequence ID" value="TDD97168.1"/>
    <property type="molecule type" value="Genomic_DNA"/>
</dbReference>
<protein>
    <recommendedName>
        <fullName evidence="3">Head-tail adaptor protein</fullName>
    </recommendedName>
</protein>
<name>A0A4R5CB50_9ACTN</name>
<proteinExistence type="predicted"/>
<keyword evidence="2" id="KW-1185">Reference proteome</keyword>
<dbReference type="Proteomes" id="UP000294513">
    <property type="component" value="Unassembled WGS sequence"/>
</dbReference>
<evidence type="ECO:0000313" key="1">
    <source>
        <dbReference type="EMBL" id="TDD97168.1"/>
    </source>
</evidence>